<evidence type="ECO:0000313" key="2">
    <source>
        <dbReference type="EMBL" id="AOV16424.1"/>
    </source>
</evidence>
<gene>
    <name evidence="2" type="ORF">BJI67_04480</name>
</gene>
<name>A0A1D8K631_9GAMM</name>
<accession>A0A1D8K631</accession>
<evidence type="ECO:0000313" key="3">
    <source>
        <dbReference type="Proteomes" id="UP000095342"/>
    </source>
</evidence>
<dbReference type="KEGG" id="aaeo:BJI67_04480"/>
<organism evidence="2 3">
    <name type="scientific">Acidihalobacter aeolianus</name>
    <dbReference type="NCBI Taxonomy" id="2792603"/>
    <lineage>
        <taxon>Bacteria</taxon>
        <taxon>Pseudomonadati</taxon>
        <taxon>Pseudomonadota</taxon>
        <taxon>Gammaproteobacteria</taxon>
        <taxon>Chromatiales</taxon>
        <taxon>Ectothiorhodospiraceae</taxon>
        <taxon>Acidihalobacter</taxon>
    </lineage>
</organism>
<feature type="chain" id="PRO_5009109755" description="PepSY domain-containing protein" evidence="1">
    <location>
        <begin position="19"/>
        <end position="97"/>
    </location>
</feature>
<dbReference type="Proteomes" id="UP000095342">
    <property type="component" value="Chromosome"/>
</dbReference>
<dbReference type="RefSeq" id="WP_070072016.1">
    <property type="nucleotide sequence ID" value="NZ_CP017448.1"/>
</dbReference>
<proteinExistence type="predicted"/>
<dbReference type="AlphaFoldDB" id="A0A1D8K631"/>
<reference evidence="2 3" key="1">
    <citation type="submission" date="2016-09" db="EMBL/GenBank/DDBJ databases">
        <title>Acidihalobacter prosperus V6 (DSM14174).</title>
        <authorList>
            <person name="Khaleque H.N."/>
            <person name="Ramsay J.P."/>
            <person name="Murphy R.J.T."/>
            <person name="Kaksonen A.H."/>
            <person name="Boxall N.J."/>
            <person name="Watkin E.L.J."/>
        </authorList>
    </citation>
    <scope>NUCLEOTIDE SEQUENCE [LARGE SCALE GENOMIC DNA]</scope>
    <source>
        <strain evidence="2 3">V6</strain>
    </source>
</reference>
<evidence type="ECO:0000256" key="1">
    <source>
        <dbReference type="SAM" id="SignalP"/>
    </source>
</evidence>
<keyword evidence="3" id="KW-1185">Reference proteome</keyword>
<keyword evidence="1" id="KW-0732">Signal</keyword>
<feature type="signal peptide" evidence="1">
    <location>
        <begin position="1"/>
        <end position="18"/>
    </location>
</feature>
<dbReference type="EMBL" id="CP017448">
    <property type="protein sequence ID" value="AOV16424.1"/>
    <property type="molecule type" value="Genomic_DNA"/>
</dbReference>
<evidence type="ECO:0008006" key="4">
    <source>
        <dbReference type="Google" id="ProtNLM"/>
    </source>
</evidence>
<protein>
    <recommendedName>
        <fullName evidence="4">PepSY domain-containing protein</fullName>
    </recommendedName>
</protein>
<sequence>MRRLLCCVLLAFSGTVCAAPFDGASPQAPEQTALPWFAERFVTPAEAAVIARRETGGRVLAVHLVGAGPGAHYRVRLLVDGQIRIVRVDAHDGRLLR</sequence>